<evidence type="ECO:0000256" key="2">
    <source>
        <dbReference type="ARBA" id="ARBA00005908"/>
    </source>
</evidence>
<dbReference type="SUPFAM" id="SSF75708">
    <property type="entry name" value="Chemotaxis phosphatase CheZ"/>
    <property type="match status" value="1"/>
</dbReference>
<name>A0ABU1VA47_9BURK</name>
<dbReference type="InterPro" id="IPR007439">
    <property type="entry name" value="Chemotax_Pase_CheZ"/>
</dbReference>
<evidence type="ECO:0000256" key="9">
    <source>
        <dbReference type="ARBA" id="ARBA00029599"/>
    </source>
</evidence>
<proteinExistence type="inferred from homology"/>
<keyword evidence="5 10" id="KW-0145">Chemotaxis</keyword>
<comment type="subcellular location">
    <subcellularLocation>
        <location evidence="1 10">Cytoplasm</location>
    </subcellularLocation>
</comment>
<reference evidence="11 12" key="1">
    <citation type="submission" date="2023-07" db="EMBL/GenBank/DDBJ databases">
        <title>Sorghum-associated microbial communities from plants grown in Nebraska, USA.</title>
        <authorList>
            <person name="Schachtman D."/>
        </authorList>
    </citation>
    <scope>NUCLEOTIDE SEQUENCE [LARGE SCALE GENOMIC DNA]</scope>
    <source>
        <strain evidence="11 12">BE240</strain>
    </source>
</reference>
<dbReference type="EMBL" id="JAVDWE010000005">
    <property type="protein sequence ID" value="MDR7094341.1"/>
    <property type="molecule type" value="Genomic_DNA"/>
</dbReference>
<dbReference type="EC" id="3.1.3.-" evidence="10"/>
<keyword evidence="12" id="KW-1185">Reference proteome</keyword>
<comment type="caution">
    <text evidence="11">The sequence shown here is derived from an EMBL/GenBank/DDBJ whole genome shotgun (WGS) entry which is preliminary data.</text>
</comment>
<keyword evidence="8 10" id="KW-0904">Protein phosphatase</keyword>
<evidence type="ECO:0000256" key="7">
    <source>
        <dbReference type="ARBA" id="ARBA00022801"/>
    </source>
</evidence>
<evidence type="ECO:0000256" key="3">
    <source>
        <dbReference type="ARBA" id="ARBA00018484"/>
    </source>
</evidence>
<dbReference type="InterPro" id="IPR050992">
    <property type="entry name" value="CheZ_family_phosphatases"/>
</dbReference>
<evidence type="ECO:0000256" key="10">
    <source>
        <dbReference type="PIRNR" id="PIRNR002884"/>
    </source>
</evidence>
<dbReference type="Pfam" id="PF04344">
    <property type="entry name" value="CheZ"/>
    <property type="match status" value="1"/>
</dbReference>
<evidence type="ECO:0000313" key="12">
    <source>
        <dbReference type="Proteomes" id="UP001265550"/>
    </source>
</evidence>
<protein>
    <recommendedName>
        <fullName evidence="3 10">Protein phosphatase CheZ</fullName>
        <ecNumber evidence="10">3.1.3.-</ecNumber>
    </recommendedName>
    <alternativeName>
        <fullName evidence="9 10">Chemotaxis protein CheZ</fullName>
    </alternativeName>
</protein>
<evidence type="ECO:0000313" key="11">
    <source>
        <dbReference type="EMBL" id="MDR7094341.1"/>
    </source>
</evidence>
<organism evidence="11 12">
    <name type="scientific">Hydrogenophaga laconesensis</name>
    <dbReference type="NCBI Taxonomy" id="1805971"/>
    <lineage>
        <taxon>Bacteria</taxon>
        <taxon>Pseudomonadati</taxon>
        <taxon>Pseudomonadota</taxon>
        <taxon>Betaproteobacteria</taxon>
        <taxon>Burkholderiales</taxon>
        <taxon>Comamonadaceae</taxon>
        <taxon>Hydrogenophaga</taxon>
    </lineage>
</organism>
<dbReference type="PANTHER" id="PTHR43693:SF1">
    <property type="entry name" value="PROTEIN PHOSPHATASE CHEZ"/>
    <property type="match status" value="1"/>
</dbReference>
<gene>
    <name evidence="11" type="ORF">J2X09_002082</name>
</gene>
<sequence>MNKQQEAAASGNPDMFRQLGSITRQLHEALKELGYTDKLKGTVDQLPDAQSRLSYIARLTGEAAEKVLNHVDEGKAEQAKIAERGRQLADTISRVPGLARAMPELLEWSKDIVDLSGKSDARLTDIMMAQDFHDLTGQVIGRVVQLAGTIEEQLLGLLLQSAPGGQPGQDHAIVEQPALAGPVVDPEGRTDVVSDQKQVDDLLASLGF</sequence>
<dbReference type="Proteomes" id="UP001265550">
    <property type="component" value="Unassembled WGS sequence"/>
</dbReference>
<keyword evidence="7 10" id="KW-0378">Hydrolase</keyword>
<evidence type="ECO:0000256" key="6">
    <source>
        <dbReference type="ARBA" id="ARBA00022779"/>
    </source>
</evidence>
<keyword evidence="4 10" id="KW-0963">Cytoplasm</keyword>
<comment type="subunit">
    <text evidence="10">Homodimer.</text>
</comment>
<dbReference type="PIRSF" id="PIRSF002884">
    <property type="entry name" value="CheZ"/>
    <property type="match status" value="1"/>
</dbReference>
<dbReference type="Gene3D" id="1.10.287.500">
    <property type="entry name" value="Helix hairpin bin"/>
    <property type="match status" value="1"/>
</dbReference>
<evidence type="ECO:0000256" key="8">
    <source>
        <dbReference type="ARBA" id="ARBA00022912"/>
    </source>
</evidence>
<dbReference type="RefSeq" id="WP_204733350.1">
    <property type="nucleotide sequence ID" value="NZ_JAVDWE010000005.1"/>
</dbReference>
<dbReference type="PANTHER" id="PTHR43693">
    <property type="entry name" value="PROTEIN PHOSPHATASE CHEZ"/>
    <property type="match status" value="1"/>
</dbReference>
<accession>A0ABU1VA47</accession>
<keyword evidence="6 10" id="KW-0283">Flagellar rotation</keyword>
<evidence type="ECO:0000256" key="5">
    <source>
        <dbReference type="ARBA" id="ARBA00022500"/>
    </source>
</evidence>
<evidence type="ECO:0000256" key="4">
    <source>
        <dbReference type="ARBA" id="ARBA00022490"/>
    </source>
</evidence>
<evidence type="ECO:0000256" key="1">
    <source>
        <dbReference type="ARBA" id="ARBA00004496"/>
    </source>
</evidence>
<comment type="similarity">
    <text evidence="2 10">Belongs to the CheZ family.</text>
</comment>
<comment type="function">
    <text evidence="10">Plays an important role in bacterial chemotaxis signal transduction pathway by accelerating the dephosphorylation of phosphorylated CheY (CheY-P).</text>
</comment>